<gene>
    <name evidence="3" type="ORF">EgrG_000234400</name>
</gene>
<reference evidence="5" key="3">
    <citation type="submission" date="2020-10" db="UniProtKB">
        <authorList>
            <consortium name="WormBaseParasite"/>
        </authorList>
    </citation>
    <scope>IDENTIFICATION</scope>
</reference>
<dbReference type="OrthoDB" id="6271441at2759"/>
<evidence type="ECO:0000256" key="1">
    <source>
        <dbReference type="SAM" id="Coils"/>
    </source>
</evidence>
<proteinExistence type="predicted"/>
<evidence type="ECO:0000313" key="4">
    <source>
        <dbReference type="Proteomes" id="UP000492820"/>
    </source>
</evidence>
<dbReference type="EMBL" id="LK028580">
    <property type="protein sequence ID" value="CDS20144.1"/>
    <property type="molecule type" value="Genomic_DNA"/>
</dbReference>
<dbReference type="WBParaSite" id="EgrG_000234400">
    <property type="protein sequence ID" value="EgrG_000234400"/>
    <property type="gene ID" value="EgrG_000234400"/>
</dbReference>
<reference evidence="3 4" key="1">
    <citation type="journal article" date="2013" name="Nature">
        <title>The genomes of four tapeworm species reveal adaptations to parasitism.</title>
        <authorList>
            <person name="Tsai I.J."/>
            <person name="Zarowiecki M."/>
            <person name="Holroyd N."/>
            <person name="Garciarrubio A."/>
            <person name="Sanchez-Flores A."/>
            <person name="Brooks K.L."/>
            <person name="Tracey A."/>
            <person name="Bobes R.J."/>
            <person name="Fragoso G."/>
            <person name="Sciutto E."/>
            <person name="Aslett M."/>
            <person name="Beasley H."/>
            <person name="Bennett H.M."/>
            <person name="Cai J."/>
            <person name="Camicia F."/>
            <person name="Clark R."/>
            <person name="Cucher M."/>
            <person name="De Silva N."/>
            <person name="Day T.A."/>
            <person name="Deplazes P."/>
            <person name="Estrada K."/>
            <person name="Fernandez C."/>
            <person name="Holland P.W."/>
            <person name="Hou J."/>
            <person name="Hu S."/>
            <person name="Huckvale T."/>
            <person name="Hung S.S."/>
            <person name="Kamenetzky L."/>
            <person name="Keane J.A."/>
            <person name="Kiss F."/>
            <person name="Koziol U."/>
            <person name="Lambert O."/>
            <person name="Liu K."/>
            <person name="Luo X."/>
            <person name="Luo Y."/>
            <person name="Macchiaroli N."/>
            <person name="Nichol S."/>
            <person name="Paps J."/>
            <person name="Parkinson J."/>
            <person name="Pouchkina-Stantcheva N."/>
            <person name="Riddiford N."/>
            <person name="Rosenzvit M."/>
            <person name="Salinas G."/>
            <person name="Wasmuth J.D."/>
            <person name="Zamanian M."/>
            <person name="Zheng Y."/>
            <person name="Cai X."/>
            <person name="Soberon X."/>
            <person name="Olson P.D."/>
            <person name="Laclette J.P."/>
            <person name="Brehm K."/>
            <person name="Berriman M."/>
            <person name="Garciarrubio A."/>
            <person name="Bobes R.J."/>
            <person name="Fragoso G."/>
            <person name="Sanchez-Flores A."/>
            <person name="Estrada K."/>
            <person name="Cevallos M.A."/>
            <person name="Morett E."/>
            <person name="Gonzalez V."/>
            <person name="Portillo T."/>
            <person name="Ochoa-Leyva A."/>
            <person name="Jose M.V."/>
            <person name="Sciutto E."/>
            <person name="Landa A."/>
            <person name="Jimenez L."/>
            <person name="Valdes V."/>
            <person name="Carrero J.C."/>
            <person name="Larralde C."/>
            <person name="Morales-Montor J."/>
            <person name="Limon-Lason J."/>
            <person name="Soberon X."/>
            <person name="Laclette J.P."/>
        </authorList>
    </citation>
    <scope>NUCLEOTIDE SEQUENCE [LARGE SCALE GENOMIC DNA]</scope>
</reference>
<accession>A0A068WNR9</accession>
<protein>
    <submittedName>
        <fullName evidence="3 5">Expressed conserved protein</fullName>
    </submittedName>
</protein>
<organism evidence="3">
    <name type="scientific">Echinococcus granulosus</name>
    <name type="common">Hydatid tapeworm</name>
    <dbReference type="NCBI Taxonomy" id="6210"/>
    <lineage>
        <taxon>Eukaryota</taxon>
        <taxon>Metazoa</taxon>
        <taxon>Spiralia</taxon>
        <taxon>Lophotrochozoa</taxon>
        <taxon>Platyhelminthes</taxon>
        <taxon>Cestoda</taxon>
        <taxon>Eucestoda</taxon>
        <taxon>Cyclophyllidea</taxon>
        <taxon>Taeniidae</taxon>
        <taxon>Echinococcus</taxon>
        <taxon>Echinococcus granulosus group</taxon>
    </lineage>
</organism>
<feature type="compositionally biased region" description="Low complexity" evidence="2">
    <location>
        <begin position="287"/>
        <end position="300"/>
    </location>
</feature>
<feature type="compositionally biased region" description="Low complexity" evidence="2">
    <location>
        <begin position="331"/>
        <end position="348"/>
    </location>
</feature>
<dbReference type="Proteomes" id="UP000492820">
    <property type="component" value="Unassembled WGS sequence"/>
</dbReference>
<keyword evidence="1" id="KW-0175">Coiled coil</keyword>
<name>A0A068WNR9_ECHGR</name>
<reference evidence="3" key="2">
    <citation type="submission" date="2014-06" db="EMBL/GenBank/DDBJ databases">
        <authorList>
            <person name="Aslett M."/>
        </authorList>
    </citation>
    <scope>NUCLEOTIDE SEQUENCE</scope>
</reference>
<feature type="region of interest" description="Disordered" evidence="2">
    <location>
        <begin position="261"/>
        <end position="360"/>
    </location>
</feature>
<evidence type="ECO:0000256" key="2">
    <source>
        <dbReference type="SAM" id="MobiDB-lite"/>
    </source>
</evidence>
<feature type="compositionally biased region" description="Polar residues" evidence="2">
    <location>
        <begin position="210"/>
        <end position="219"/>
    </location>
</feature>
<feature type="region of interest" description="Disordered" evidence="2">
    <location>
        <begin position="192"/>
        <end position="227"/>
    </location>
</feature>
<feature type="coiled-coil region" evidence="1">
    <location>
        <begin position="100"/>
        <end position="127"/>
    </location>
</feature>
<sequence>MDESEFVVVDEEHKESVEFDNLAEVVQAYGAARGNLLIFIVISTESLLKGVTLLHDTLNLNMELALKNTPPDFESNSDDLMRRILGSLHTSSEAVLRNHVKSLCSKLVAVKKEYEDLANKFESLNTQGSPESSAKLVHLAGVFDQIDALLPPSCDASTVGPSKTAPTADVEELCTRAEIIRDRVKLVMEARLGSTSDLGQPEQRDRPDLESNTSSSPKAESNMDISRMIREEVTSVFQSEMGNIMERQRDLIQQVLKPLTEGKRKEDHAQFPADGFLDSTEGDKSHSASFSPKPSTTSPSYLGPYANEDVVVIEVREKSTQPPLQNPGDASSSVTQPMSSSQSQPGPSRRQKPSFLPDDETPVCPKCQIWLPDRDALEIHLDTCLQ</sequence>
<dbReference type="AlphaFoldDB" id="A0A068WNR9"/>
<evidence type="ECO:0000313" key="5">
    <source>
        <dbReference type="WBParaSite" id="EgrG_000234400"/>
    </source>
</evidence>
<evidence type="ECO:0000313" key="3">
    <source>
        <dbReference type="EMBL" id="CDS20144.1"/>
    </source>
</evidence>